<dbReference type="InterPro" id="IPR003413">
    <property type="entry name" value="T2SS_GspI_C"/>
</dbReference>
<evidence type="ECO:0000256" key="6">
    <source>
        <dbReference type="ARBA" id="ARBA00022692"/>
    </source>
</evidence>
<dbReference type="NCBIfam" id="TIGR01707">
    <property type="entry name" value="gspI"/>
    <property type="match status" value="1"/>
</dbReference>
<reference evidence="12" key="1">
    <citation type="submission" date="2021-10" db="EMBL/GenBank/DDBJ databases">
        <title>The diversity and Nitrogen Metabolism of Culturable Nitrate-Utilizing Bacteria Within the Oxygen Minimum Zone of the Changjiang (Yangtze River)Estuary.</title>
        <authorList>
            <person name="Zhang D."/>
            <person name="Zheng J."/>
            <person name="Liu S."/>
            <person name="He W."/>
        </authorList>
    </citation>
    <scope>NUCLEOTIDE SEQUENCE</scope>
    <source>
        <strain evidence="12">FXH-223</strain>
    </source>
</reference>
<dbReference type="Pfam" id="PF02501">
    <property type="entry name" value="T2SSI"/>
    <property type="match status" value="1"/>
</dbReference>
<comment type="caution">
    <text evidence="12">The sequence shown here is derived from an EMBL/GenBank/DDBJ whole genome shotgun (WGS) entry which is preliminary data.</text>
</comment>
<dbReference type="RefSeq" id="WP_204431348.1">
    <property type="nucleotide sequence ID" value="NZ_ARXL01000010.1"/>
</dbReference>
<protein>
    <recommendedName>
        <fullName evidence="9">Type II secretion system protein I</fullName>
        <shortName evidence="9">T2SS minor pseudopilin I</shortName>
    </recommendedName>
</protein>
<evidence type="ECO:0000256" key="10">
    <source>
        <dbReference type="SAM" id="MobiDB-lite"/>
    </source>
</evidence>
<comment type="subunit">
    <text evidence="9">Type II secretion is composed of four main components: the outer membrane complex, the inner membrane complex, the cytoplasmic secretion ATPase and the periplasm-spanning pseudopilus.</text>
</comment>
<keyword evidence="5 9" id="KW-0997">Cell inner membrane</keyword>
<dbReference type="PANTHER" id="PTHR38779:SF2">
    <property type="entry name" value="TYPE II SECRETION SYSTEM PROTEIN I-RELATED"/>
    <property type="match status" value="1"/>
</dbReference>
<dbReference type="Pfam" id="PF07963">
    <property type="entry name" value="N_methyl"/>
    <property type="match status" value="1"/>
</dbReference>
<dbReference type="InterPro" id="IPR010052">
    <property type="entry name" value="T2SS_protein-GspI"/>
</dbReference>
<keyword evidence="4 9" id="KW-0488">Methylation</keyword>
<dbReference type="GO" id="GO:0005886">
    <property type="term" value="C:plasma membrane"/>
    <property type="evidence" value="ECO:0007669"/>
    <property type="project" value="UniProtKB-SubCell"/>
</dbReference>
<comment type="similarity">
    <text evidence="2 9">Belongs to the GSP I family.</text>
</comment>
<evidence type="ECO:0000256" key="2">
    <source>
        <dbReference type="ARBA" id="ARBA00008358"/>
    </source>
</evidence>
<evidence type="ECO:0000256" key="5">
    <source>
        <dbReference type="ARBA" id="ARBA00022519"/>
    </source>
</evidence>
<evidence type="ECO:0000313" key="13">
    <source>
        <dbReference type="Proteomes" id="UP001108027"/>
    </source>
</evidence>
<evidence type="ECO:0000313" key="12">
    <source>
        <dbReference type="EMBL" id="MCC4310320.1"/>
    </source>
</evidence>
<evidence type="ECO:0000256" key="1">
    <source>
        <dbReference type="ARBA" id="ARBA00004377"/>
    </source>
</evidence>
<organism evidence="12 13">
    <name type="scientific">Alloalcanivorax marinus</name>
    <dbReference type="NCBI Taxonomy" id="1177169"/>
    <lineage>
        <taxon>Bacteria</taxon>
        <taxon>Pseudomonadati</taxon>
        <taxon>Pseudomonadota</taxon>
        <taxon>Gammaproteobacteria</taxon>
        <taxon>Oceanospirillales</taxon>
        <taxon>Alcanivoracaceae</taxon>
        <taxon>Alloalcanivorax</taxon>
    </lineage>
</organism>
<comment type="PTM">
    <text evidence="9">Cleaved by prepilin peptidase.</text>
</comment>
<name>A0A9Q3YQZ8_9GAMM</name>
<dbReference type="Gene3D" id="3.30.1300.30">
    <property type="entry name" value="GSPII I/J protein-like"/>
    <property type="match status" value="1"/>
</dbReference>
<evidence type="ECO:0000256" key="3">
    <source>
        <dbReference type="ARBA" id="ARBA00022475"/>
    </source>
</evidence>
<accession>A0A9Q3YQZ8</accession>
<proteinExistence type="inferred from homology"/>
<feature type="transmembrane region" description="Helical" evidence="9">
    <location>
        <begin position="12"/>
        <end position="32"/>
    </location>
</feature>
<dbReference type="GO" id="GO:0015627">
    <property type="term" value="C:type II protein secretion system complex"/>
    <property type="evidence" value="ECO:0007669"/>
    <property type="project" value="UniProtKB-UniRule"/>
</dbReference>
<dbReference type="InterPro" id="IPR045584">
    <property type="entry name" value="Pilin-like"/>
</dbReference>
<dbReference type="GO" id="GO:0015628">
    <property type="term" value="P:protein secretion by the type II secretion system"/>
    <property type="evidence" value="ECO:0007669"/>
    <property type="project" value="UniProtKB-UniRule"/>
</dbReference>
<feature type="region of interest" description="Disordered" evidence="10">
    <location>
        <begin position="130"/>
        <end position="156"/>
    </location>
</feature>
<keyword evidence="13" id="KW-1185">Reference proteome</keyword>
<dbReference type="EMBL" id="JAJGNA010000034">
    <property type="protein sequence ID" value="MCC4310320.1"/>
    <property type="molecule type" value="Genomic_DNA"/>
</dbReference>
<evidence type="ECO:0000256" key="8">
    <source>
        <dbReference type="ARBA" id="ARBA00023136"/>
    </source>
</evidence>
<dbReference type="Proteomes" id="UP001108027">
    <property type="component" value="Unassembled WGS sequence"/>
</dbReference>
<dbReference type="NCBIfam" id="TIGR02532">
    <property type="entry name" value="IV_pilin_GFxxxE"/>
    <property type="match status" value="1"/>
</dbReference>
<dbReference type="InterPro" id="IPR012902">
    <property type="entry name" value="N_methyl_site"/>
</dbReference>
<dbReference type="PANTHER" id="PTHR38779">
    <property type="entry name" value="TYPE II SECRETION SYSTEM PROTEIN I-RELATED"/>
    <property type="match status" value="1"/>
</dbReference>
<keyword evidence="8 9" id="KW-0472">Membrane</keyword>
<comment type="function">
    <text evidence="9">Component of the type II secretion system required for the energy-dependent secretion of extracellular factors such as proteases and toxins from the periplasm.</text>
</comment>
<dbReference type="PROSITE" id="PS00409">
    <property type="entry name" value="PROKAR_NTER_METHYL"/>
    <property type="match status" value="1"/>
</dbReference>
<gene>
    <name evidence="12" type="primary">gspI</name>
    <name evidence="12" type="ORF">LL252_17265</name>
</gene>
<evidence type="ECO:0000256" key="4">
    <source>
        <dbReference type="ARBA" id="ARBA00022481"/>
    </source>
</evidence>
<keyword evidence="6 9" id="KW-0812">Transmembrane</keyword>
<evidence type="ECO:0000256" key="7">
    <source>
        <dbReference type="ARBA" id="ARBA00022989"/>
    </source>
</evidence>
<dbReference type="SUPFAM" id="SSF54523">
    <property type="entry name" value="Pili subunits"/>
    <property type="match status" value="1"/>
</dbReference>
<keyword evidence="3" id="KW-1003">Cell membrane</keyword>
<comment type="subcellular location">
    <subcellularLocation>
        <location evidence="1 9">Cell inner membrane</location>
        <topology evidence="1 9">Single-pass membrane protein</topology>
    </subcellularLocation>
</comment>
<evidence type="ECO:0000256" key="9">
    <source>
        <dbReference type="RuleBase" id="RU368030"/>
    </source>
</evidence>
<dbReference type="AlphaFoldDB" id="A0A9Q3YQZ8"/>
<feature type="compositionally biased region" description="Gly residues" evidence="10">
    <location>
        <begin position="136"/>
        <end position="150"/>
    </location>
</feature>
<feature type="domain" description="Type II secretion system protein GspI C-terminal" evidence="11">
    <location>
        <begin position="48"/>
        <end position="117"/>
    </location>
</feature>
<sequence>MNLPRRATAQGGFTLVEVILAVAILALAMVALSQTLGASAIAYRSIDDTRRAYMVAADKLVELQVYQEWPNTGTNDSTVTVGDREWWVRTTISAGPYPDTRRVDIEVGEIIGDQHRDMMYTLASLIGKPAEEGQNFPGGGGGSGGGGGGSQDLTEG</sequence>
<evidence type="ECO:0000259" key="11">
    <source>
        <dbReference type="Pfam" id="PF02501"/>
    </source>
</evidence>
<keyword evidence="7 9" id="KW-1133">Transmembrane helix</keyword>